<dbReference type="AlphaFoldDB" id="A0AAV5KUH8"/>
<sequence>MLVSMILICGPCYGFVPMMPARNIEDESSPHAKDYVTGENRGILTSLVNEDALSTCCNSHPELGRCLPGVDDISPNGKCYIFCSSCPKGGFCKPFKDGHHECHCYC</sequence>
<keyword evidence="6" id="KW-0732">Signal</keyword>
<keyword evidence="3" id="KW-0964">Secreted</keyword>
<dbReference type="EMBL" id="BPVZ01000078">
    <property type="protein sequence ID" value="GKV28102.1"/>
    <property type="molecule type" value="Genomic_DNA"/>
</dbReference>
<dbReference type="PANTHER" id="PTHR34453">
    <property type="entry name" value="DEFENSIN-LIKE (DEFL) FAMILY PROTEIN-RELATED"/>
    <property type="match status" value="1"/>
</dbReference>
<evidence type="ECO:0000256" key="3">
    <source>
        <dbReference type="ARBA" id="ARBA00022525"/>
    </source>
</evidence>
<dbReference type="GO" id="GO:0031640">
    <property type="term" value="P:killing of cells of another organism"/>
    <property type="evidence" value="ECO:0007669"/>
    <property type="project" value="UniProtKB-KW"/>
</dbReference>
<proteinExistence type="inferred from homology"/>
<dbReference type="PANTHER" id="PTHR34453:SF3">
    <property type="entry name" value="DEFENSIN-LIKE (DEFL) FAMILY PROTEIN-RELATED"/>
    <property type="match status" value="1"/>
</dbReference>
<comment type="subcellular location">
    <subcellularLocation>
        <location evidence="1">Secreted</location>
    </subcellularLocation>
</comment>
<organism evidence="8 9">
    <name type="scientific">Rubroshorea leprosula</name>
    <dbReference type="NCBI Taxonomy" id="152421"/>
    <lineage>
        <taxon>Eukaryota</taxon>
        <taxon>Viridiplantae</taxon>
        <taxon>Streptophyta</taxon>
        <taxon>Embryophyta</taxon>
        <taxon>Tracheophyta</taxon>
        <taxon>Spermatophyta</taxon>
        <taxon>Magnoliopsida</taxon>
        <taxon>eudicotyledons</taxon>
        <taxon>Gunneridae</taxon>
        <taxon>Pentapetalae</taxon>
        <taxon>rosids</taxon>
        <taxon>malvids</taxon>
        <taxon>Malvales</taxon>
        <taxon>Dipterocarpaceae</taxon>
        <taxon>Rubroshorea</taxon>
    </lineage>
</organism>
<dbReference type="Proteomes" id="UP001054252">
    <property type="component" value="Unassembled WGS sequence"/>
</dbReference>
<keyword evidence="4" id="KW-0929">Antimicrobial</keyword>
<comment type="similarity">
    <text evidence="2">Belongs to the DEFL family.</text>
</comment>
<evidence type="ECO:0000256" key="2">
    <source>
        <dbReference type="ARBA" id="ARBA00006722"/>
    </source>
</evidence>
<evidence type="ECO:0000256" key="4">
    <source>
        <dbReference type="ARBA" id="ARBA00022529"/>
    </source>
</evidence>
<evidence type="ECO:0000256" key="7">
    <source>
        <dbReference type="ARBA" id="ARBA00022821"/>
    </source>
</evidence>
<evidence type="ECO:0000256" key="5">
    <source>
        <dbReference type="ARBA" id="ARBA00022577"/>
    </source>
</evidence>
<dbReference type="GO" id="GO:0005576">
    <property type="term" value="C:extracellular region"/>
    <property type="evidence" value="ECO:0007669"/>
    <property type="project" value="UniProtKB-SubCell"/>
</dbReference>
<evidence type="ECO:0000313" key="9">
    <source>
        <dbReference type="Proteomes" id="UP001054252"/>
    </source>
</evidence>
<evidence type="ECO:0000313" key="8">
    <source>
        <dbReference type="EMBL" id="GKV28102.1"/>
    </source>
</evidence>
<accession>A0AAV5KUH8</accession>
<evidence type="ECO:0000256" key="6">
    <source>
        <dbReference type="ARBA" id="ARBA00022729"/>
    </source>
</evidence>
<reference evidence="8 9" key="1">
    <citation type="journal article" date="2021" name="Commun. Biol.">
        <title>The genome of Shorea leprosula (Dipterocarpaceae) highlights the ecological relevance of drought in aseasonal tropical rainforests.</title>
        <authorList>
            <person name="Ng K.K.S."/>
            <person name="Kobayashi M.J."/>
            <person name="Fawcett J.A."/>
            <person name="Hatakeyama M."/>
            <person name="Paape T."/>
            <person name="Ng C.H."/>
            <person name="Ang C.C."/>
            <person name="Tnah L.H."/>
            <person name="Lee C.T."/>
            <person name="Nishiyama T."/>
            <person name="Sese J."/>
            <person name="O'Brien M.J."/>
            <person name="Copetti D."/>
            <person name="Mohd Noor M.I."/>
            <person name="Ong R.C."/>
            <person name="Putra M."/>
            <person name="Sireger I.Z."/>
            <person name="Indrioko S."/>
            <person name="Kosugi Y."/>
            <person name="Izuno A."/>
            <person name="Isagi Y."/>
            <person name="Lee S.L."/>
            <person name="Shimizu K.K."/>
        </authorList>
    </citation>
    <scope>NUCLEOTIDE SEQUENCE [LARGE SCALE GENOMIC DNA]</scope>
    <source>
        <strain evidence="8">214</strain>
    </source>
</reference>
<keyword evidence="5" id="KW-0295">Fungicide</keyword>
<comment type="caution">
    <text evidence="8">The sequence shown here is derived from an EMBL/GenBank/DDBJ whole genome shotgun (WGS) entry which is preliminary data.</text>
</comment>
<evidence type="ECO:0000256" key="1">
    <source>
        <dbReference type="ARBA" id="ARBA00004613"/>
    </source>
</evidence>
<gene>
    <name evidence="8" type="ORF">SLEP1_g37192</name>
</gene>
<keyword evidence="7" id="KW-0611">Plant defense</keyword>
<dbReference type="InterPro" id="IPR022618">
    <property type="entry name" value="Defensin-like_20-28"/>
</dbReference>
<dbReference type="Pfam" id="PF10868">
    <property type="entry name" value="Defensin_like"/>
    <property type="match status" value="1"/>
</dbReference>
<dbReference type="GO" id="GO:0050832">
    <property type="term" value="P:defense response to fungus"/>
    <property type="evidence" value="ECO:0007669"/>
    <property type="project" value="UniProtKB-KW"/>
</dbReference>
<keyword evidence="9" id="KW-1185">Reference proteome</keyword>
<protein>
    <submittedName>
        <fullName evidence="8">Uncharacterized protein</fullName>
    </submittedName>
</protein>
<name>A0AAV5KUH8_9ROSI</name>